<proteinExistence type="predicted"/>
<comment type="caution">
    <text evidence="1">The sequence shown here is derived from an EMBL/GenBank/DDBJ whole genome shotgun (WGS) entry which is preliminary data.</text>
</comment>
<gene>
    <name evidence="1" type="ORF">TNCT_310311</name>
</gene>
<dbReference type="EMBL" id="BMAO01009720">
    <property type="protein sequence ID" value="GFR32894.1"/>
    <property type="molecule type" value="Genomic_DNA"/>
</dbReference>
<protein>
    <submittedName>
        <fullName evidence="1">Uncharacterized protein</fullName>
    </submittedName>
</protein>
<dbReference type="Proteomes" id="UP000887116">
    <property type="component" value="Unassembled WGS sequence"/>
</dbReference>
<evidence type="ECO:0000313" key="2">
    <source>
        <dbReference type="Proteomes" id="UP000887116"/>
    </source>
</evidence>
<accession>A0A8X6HZX7</accession>
<reference evidence="1" key="1">
    <citation type="submission" date="2020-07" db="EMBL/GenBank/DDBJ databases">
        <title>Multicomponent nature underlies the extraordinary mechanical properties of spider dragline silk.</title>
        <authorList>
            <person name="Kono N."/>
            <person name="Nakamura H."/>
            <person name="Mori M."/>
            <person name="Yoshida Y."/>
            <person name="Ohtoshi R."/>
            <person name="Malay A.D."/>
            <person name="Moran D.A.P."/>
            <person name="Tomita M."/>
            <person name="Numata K."/>
            <person name="Arakawa K."/>
        </authorList>
    </citation>
    <scope>NUCLEOTIDE SEQUENCE</scope>
</reference>
<dbReference type="OrthoDB" id="10597618at2759"/>
<organism evidence="1 2">
    <name type="scientific">Trichonephila clavata</name>
    <name type="common">Joro spider</name>
    <name type="synonym">Nephila clavata</name>
    <dbReference type="NCBI Taxonomy" id="2740835"/>
    <lineage>
        <taxon>Eukaryota</taxon>
        <taxon>Metazoa</taxon>
        <taxon>Ecdysozoa</taxon>
        <taxon>Arthropoda</taxon>
        <taxon>Chelicerata</taxon>
        <taxon>Arachnida</taxon>
        <taxon>Araneae</taxon>
        <taxon>Araneomorphae</taxon>
        <taxon>Entelegynae</taxon>
        <taxon>Araneoidea</taxon>
        <taxon>Nephilidae</taxon>
        <taxon>Trichonephila</taxon>
    </lineage>
</organism>
<sequence length="103" mass="11852">MKLQKDNPFLLVHCLLKKQQLFFLSATITVRSGHASDNGYTVRSLFRRLGPSHINEAIISTVPHPLEWRSAQFKIPAMCNVQSTNFLYPVVHNDISIFFRCIH</sequence>
<evidence type="ECO:0000313" key="1">
    <source>
        <dbReference type="EMBL" id="GFR32894.1"/>
    </source>
</evidence>
<name>A0A8X6HZX7_TRICU</name>
<keyword evidence="2" id="KW-1185">Reference proteome</keyword>
<dbReference type="AlphaFoldDB" id="A0A8X6HZX7"/>